<gene>
    <name evidence="2" type="ORF">GCM10007916_08340</name>
</gene>
<sequence>MILQSIYEYVKQTGRIEESALLTHFHLRKEGLDTLLAPLLKRSKIHKTVHQRGENLTPIIYYSCPARQQIASITIV</sequence>
<comment type="caution">
    <text evidence="2">The sequence shown here is derived from an EMBL/GenBank/DDBJ whole genome shotgun (WGS) entry which is preliminary data.</text>
</comment>
<organism evidence="2 3">
    <name type="scientific">Psychromonas marina</name>
    <dbReference type="NCBI Taxonomy" id="88364"/>
    <lineage>
        <taxon>Bacteria</taxon>
        <taxon>Pseudomonadati</taxon>
        <taxon>Pseudomonadota</taxon>
        <taxon>Gammaproteobacteria</taxon>
        <taxon>Alteromonadales</taxon>
        <taxon>Psychromonadaceae</taxon>
        <taxon>Psychromonas</taxon>
    </lineage>
</organism>
<evidence type="ECO:0000313" key="3">
    <source>
        <dbReference type="Proteomes" id="UP001157353"/>
    </source>
</evidence>
<proteinExistence type="predicted"/>
<evidence type="ECO:0000313" key="2">
    <source>
        <dbReference type="EMBL" id="GLS89767.1"/>
    </source>
</evidence>
<dbReference type="InterPro" id="IPR015102">
    <property type="entry name" value="Tscrpt_reg_HTH_FeoC"/>
</dbReference>
<dbReference type="Pfam" id="PF09012">
    <property type="entry name" value="FeoC"/>
    <property type="match status" value="1"/>
</dbReference>
<accession>A0ABQ6DXA3</accession>
<protein>
    <recommendedName>
        <fullName evidence="1">Transcriptional regulator HTH-type FeoC domain-containing protein</fullName>
    </recommendedName>
</protein>
<reference evidence="3" key="1">
    <citation type="journal article" date="2019" name="Int. J. Syst. Evol. Microbiol.">
        <title>The Global Catalogue of Microorganisms (GCM) 10K type strain sequencing project: providing services to taxonomists for standard genome sequencing and annotation.</title>
        <authorList>
            <consortium name="The Broad Institute Genomics Platform"/>
            <consortium name="The Broad Institute Genome Sequencing Center for Infectious Disease"/>
            <person name="Wu L."/>
            <person name="Ma J."/>
        </authorList>
    </citation>
    <scope>NUCLEOTIDE SEQUENCE [LARGE SCALE GENOMIC DNA]</scope>
    <source>
        <strain evidence="3">NBRC 103166</strain>
    </source>
</reference>
<name>A0ABQ6DXA3_9GAMM</name>
<feature type="domain" description="Transcriptional regulator HTH-type FeoC" evidence="1">
    <location>
        <begin position="2"/>
        <end position="51"/>
    </location>
</feature>
<evidence type="ECO:0000259" key="1">
    <source>
        <dbReference type="Pfam" id="PF09012"/>
    </source>
</evidence>
<dbReference type="EMBL" id="BSPQ01000002">
    <property type="protein sequence ID" value="GLS89767.1"/>
    <property type="molecule type" value="Genomic_DNA"/>
</dbReference>
<dbReference type="RefSeq" id="WP_284202896.1">
    <property type="nucleotide sequence ID" value="NZ_BSPQ01000002.1"/>
</dbReference>
<dbReference type="Proteomes" id="UP001157353">
    <property type="component" value="Unassembled WGS sequence"/>
</dbReference>
<keyword evidence="3" id="KW-1185">Reference proteome</keyword>